<dbReference type="PANTHER" id="PTHR33979">
    <property type="entry name" value="OS02G0221600 PROTEIN"/>
    <property type="match status" value="1"/>
</dbReference>
<dbReference type="EMBL" id="QRBB01000001">
    <property type="protein sequence ID" value="RDS77931.1"/>
    <property type="molecule type" value="Genomic_DNA"/>
</dbReference>
<sequence>MSYLAEQDRQQRIALLVILGLGSLMLWQTPFGAILLYPFTILTTWFHEMGHGLAVLAMGERFVELQIYPDGSGVAVSQVSRGRTLLQEAIIAAGGPIGPALAGAALIASSRTLNASRIALAVLGATLLVTTLIWVRSFTGWLVLPATGLAILAIARRANADQQRFAIQLLGVQAIISVWAQSGYLFSRGGTLGGIAQVSDTEAIAQALLLPYWFWAIVLSAANIALLWWSFRYAFRRSRR</sequence>
<dbReference type="Pfam" id="PF13398">
    <property type="entry name" value="Peptidase_M50B"/>
    <property type="match status" value="1"/>
</dbReference>
<dbReference type="RefSeq" id="WP_115492160.1">
    <property type="nucleotide sequence ID" value="NZ_JACHWW010000001.1"/>
</dbReference>
<reference evidence="2 3" key="1">
    <citation type="submission" date="2018-07" db="EMBL/GenBank/DDBJ databases">
        <title>Erythrobacter nanhaiensis sp. nov., a novel member of the genus Erythrobacter isolated from the South China Sea.</title>
        <authorList>
            <person name="Chen X."/>
            <person name="Liu J."/>
        </authorList>
    </citation>
    <scope>NUCLEOTIDE SEQUENCE [LARGE SCALE GENOMIC DNA]</scope>
    <source>
        <strain evidence="2 3">S-5</strain>
    </source>
</reference>
<feature type="transmembrane region" description="Helical" evidence="1">
    <location>
        <begin position="212"/>
        <end position="231"/>
    </location>
</feature>
<keyword evidence="1" id="KW-0812">Transmembrane</keyword>
<feature type="transmembrane region" description="Helical" evidence="1">
    <location>
        <begin position="12"/>
        <end position="39"/>
    </location>
</feature>
<dbReference type="InterPro" id="IPR049500">
    <property type="entry name" value="Peptidase_M50B-like"/>
</dbReference>
<feature type="transmembrane region" description="Helical" evidence="1">
    <location>
        <begin position="141"/>
        <end position="158"/>
    </location>
</feature>
<keyword evidence="1" id="KW-0472">Membrane</keyword>
<proteinExistence type="predicted"/>
<feature type="transmembrane region" description="Helical" evidence="1">
    <location>
        <begin position="165"/>
        <end position="186"/>
    </location>
</feature>
<feature type="transmembrane region" description="Helical" evidence="1">
    <location>
        <begin position="89"/>
        <end position="108"/>
    </location>
</feature>
<name>A0A395LM35_9SPHN</name>
<protein>
    <submittedName>
        <fullName evidence="2">M50 family peptidase</fullName>
    </submittedName>
</protein>
<keyword evidence="3" id="KW-1185">Reference proteome</keyword>
<evidence type="ECO:0000256" key="1">
    <source>
        <dbReference type="SAM" id="Phobius"/>
    </source>
</evidence>
<accession>A0A395LM35</accession>
<organism evidence="2 3">
    <name type="scientific">Alteriqipengyuania lutimaris</name>
    <dbReference type="NCBI Taxonomy" id="1538146"/>
    <lineage>
        <taxon>Bacteria</taxon>
        <taxon>Pseudomonadati</taxon>
        <taxon>Pseudomonadota</taxon>
        <taxon>Alphaproteobacteria</taxon>
        <taxon>Sphingomonadales</taxon>
        <taxon>Erythrobacteraceae</taxon>
        <taxon>Alteriqipengyuania</taxon>
    </lineage>
</organism>
<keyword evidence="1" id="KW-1133">Transmembrane helix</keyword>
<dbReference type="AlphaFoldDB" id="A0A395LM35"/>
<dbReference type="PANTHER" id="PTHR33979:SF2">
    <property type="entry name" value="PEPTIDASE M50B-LIKE-DOMAIN-CONTAINING PROTEIN"/>
    <property type="match status" value="1"/>
</dbReference>
<evidence type="ECO:0000313" key="2">
    <source>
        <dbReference type="EMBL" id="RDS77931.1"/>
    </source>
</evidence>
<evidence type="ECO:0000313" key="3">
    <source>
        <dbReference type="Proteomes" id="UP000254101"/>
    </source>
</evidence>
<feature type="transmembrane region" description="Helical" evidence="1">
    <location>
        <begin position="115"/>
        <end position="135"/>
    </location>
</feature>
<dbReference type="Proteomes" id="UP000254101">
    <property type="component" value="Unassembled WGS sequence"/>
</dbReference>
<gene>
    <name evidence="2" type="ORF">DL238_10195</name>
</gene>
<comment type="caution">
    <text evidence="2">The sequence shown here is derived from an EMBL/GenBank/DDBJ whole genome shotgun (WGS) entry which is preliminary data.</text>
</comment>
<dbReference type="OrthoDB" id="7425566at2"/>